<dbReference type="Proteomes" id="UP000236165">
    <property type="component" value="Unassembled WGS sequence"/>
</dbReference>
<sequence>MSEDVKPTKSLKVRSDWGKEDLAVKQYDQGDLWFC</sequence>
<gene>
    <name evidence="1" type="ORF">BACWE_37260</name>
</gene>
<evidence type="ECO:0000313" key="2">
    <source>
        <dbReference type="Proteomes" id="UP000236165"/>
    </source>
</evidence>
<evidence type="ECO:0000313" key="1">
    <source>
        <dbReference type="EMBL" id="PJN69448.1"/>
    </source>
</evidence>
<organism evidence="1 2">
    <name type="scientific">Bacillus mycoides</name>
    <dbReference type="NCBI Taxonomy" id="1405"/>
    <lineage>
        <taxon>Bacteria</taxon>
        <taxon>Bacillati</taxon>
        <taxon>Bacillota</taxon>
        <taxon>Bacilli</taxon>
        <taxon>Bacillales</taxon>
        <taxon>Bacillaceae</taxon>
        <taxon>Bacillus</taxon>
        <taxon>Bacillus cereus group</taxon>
    </lineage>
</organism>
<comment type="caution">
    <text evidence="1">The sequence shown here is derived from an EMBL/GenBank/DDBJ whole genome shotgun (WGS) entry which is preliminary data.</text>
</comment>
<accession>A0AAP8GVK9</accession>
<reference evidence="1 2" key="1">
    <citation type="submission" date="2016-10" db="EMBL/GenBank/DDBJ databases">
        <title>Genome Sequence of Bacillus weihenstephanensis GM6LP.</title>
        <authorList>
            <person name="Poehlein A."/>
            <person name="Wemheuer F."/>
            <person name="Hollensteiner J."/>
            <person name="Wemheuer B."/>
        </authorList>
    </citation>
    <scope>NUCLEOTIDE SEQUENCE [LARGE SCALE GENOMIC DNA]</scope>
    <source>
        <strain evidence="1 2">GM6LP</strain>
    </source>
</reference>
<proteinExistence type="predicted"/>
<dbReference type="AlphaFoldDB" id="A0AAP8GVK9"/>
<dbReference type="EMBL" id="MKZQ01000046">
    <property type="protein sequence ID" value="PJN69448.1"/>
    <property type="molecule type" value="Genomic_DNA"/>
</dbReference>
<protein>
    <submittedName>
        <fullName evidence="1">Uncharacterized protein</fullName>
    </submittedName>
</protein>
<name>A0AAP8GVK9_BACMY</name>